<dbReference type="Proteomes" id="UP000479710">
    <property type="component" value="Unassembled WGS sequence"/>
</dbReference>
<evidence type="ECO:0000313" key="3">
    <source>
        <dbReference type="Proteomes" id="UP000479710"/>
    </source>
</evidence>
<accession>A0A6G1E0E0</accession>
<organism evidence="2 3">
    <name type="scientific">Oryza meyeriana var. granulata</name>
    <dbReference type="NCBI Taxonomy" id="110450"/>
    <lineage>
        <taxon>Eukaryota</taxon>
        <taxon>Viridiplantae</taxon>
        <taxon>Streptophyta</taxon>
        <taxon>Embryophyta</taxon>
        <taxon>Tracheophyta</taxon>
        <taxon>Spermatophyta</taxon>
        <taxon>Magnoliopsida</taxon>
        <taxon>Liliopsida</taxon>
        <taxon>Poales</taxon>
        <taxon>Poaceae</taxon>
        <taxon>BOP clade</taxon>
        <taxon>Oryzoideae</taxon>
        <taxon>Oryzeae</taxon>
        <taxon>Oryzinae</taxon>
        <taxon>Oryza</taxon>
        <taxon>Oryza meyeriana</taxon>
    </lineage>
</organism>
<name>A0A6G1E0E0_9ORYZ</name>
<evidence type="ECO:0000256" key="1">
    <source>
        <dbReference type="SAM" id="MobiDB-lite"/>
    </source>
</evidence>
<sequence length="93" mass="10073">MEEDPASTAEGDTTAPAEVLASAFPDVDEATRRLTPLTGATEDRTLADENPASTTEGDTIAPMSWATGADHYCRGGTHLRRCCYYKGRHHRYG</sequence>
<dbReference type="EMBL" id="SPHZ02000005">
    <property type="protein sequence ID" value="KAF0918167.1"/>
    <property type="molecule type" value="Genomic_DNA"/>
</dbReference>
<evidence type="ECO:0000313" key="2">
    <source>
        <dbReference type="EMBL" id="KAF0918167.1"/>
    </source>
</evidence>
<feature type="region of interest" description="Disordered" evidence="1">
    <location>
        <begin position="1"/>
        <end position="61"/>
    </location>
</feature>
<dbReference type="AlphaFoldDB" id="A0A6G1E0E0"/>
<comment type="caution">
    <text evidence="2">The sequence shown here is derived from an EMBL/GenBank/DDBJ whole genome shotgun (WGS) entry which is preliminary data.</text>
</comment>
<reference evidence="2 3" key="1">
    <citation type="submission" date="2019-11" db="EMBL/GenBank/DDBJ databases">
        <title>Whole genome sequence of Oryza granulata.</title>
        <authorList>
            <person name="Li W."/>
        </authorList>
    </citation>
    <scope>NUCLEOTIDE SEQUENCE [LARGE SCALE GENOMIC DNA]</scope>
    <source>
        <strain evidence="3">cv. Menghai</strain>
        <tissue evidence="2">Leaf</tissue>
    </source>
</reference>
<keyword evidence="3" id="KW-1185">Reference proteome</keyword>
<gene>
    <name evidence="2" type="ORF">E2562_023106</name>
</gene>
<proteinExistence type="predicted"/>
<protein>
    <submittedName>
        <fullName evidence="2">Uncharacterized protein</fullName>
    </submittedName>
</protein>